<dbReference type="Pfam" id="PF00583">
    <property type="entry name" value="Acetyltransf_1"/>
    <property type="match status" value="1"/>
</dbReference>
<organism evidence="4 5">
    <name type="scientific">Halosimplex carlsbadense 2-9-1</name>
    <dbReference type="NCBI Taxonomy" id="797114"/>
    <lineage>
        <taxon>Archaea</taxon>
        <taxon>Methanobacteriati</taxon>
        <taxon>Methanobacteriota</taxon>
        <taxon>Stenosarchaea group</taxon>
        <taxon>Halobacteria</taxon>
        <taxon>Halobacteriales</taxon>
        <taxon>Haloarculaceae</taxon>
        <taxon>Halosimplex</taxon>
    </lineage>
</organism>
<comment type="caution">
    <text evidence="4">The sequence shown here is derived from an EMBL/GenBank/DDBJ whole genome shotgun (WGS) entry which is preliminary data.</text>
</comment>
<dbReference type="InterPro" id="IPR000182">
    <property type="entry name" value="GNAT_dom"/>
</dbReference>
<dbReference type="EMBL" id="AOIU01000011">
    <property type="protein sequence ID" value="ELZ28147.1"/>
    <property type="molecule type" value="Genomic_DNA"/>
</dbReference>
<reference evidence="4 5" key="1">
    <citation type="journal article" date="2014" name="PLoS Genet.">
        <title>Phylogenetically driven sequencing of extremely halophilic archaea reveals strategies for static and dynamic osmo-response.</title>
        <authorList>
            <person name="Becker E.A."/>
            <person name="Seitzer P.M."/>
            <person name="Tritt A."/>
            <person name="Larsen D."/>
            <person name="Krusor M."/>
            <person name="Yao A.I."/>
            <person name="Wu D."/>
            <person name="Madern D."/>
            <person name="Eisen J.A."/>
            <person name="Darling A.E."/>
            <person name="Facciotti M.T."/>
        </authorList>
    </citation>
    <scope>NUCLEOTIDE SEQUENCE [LARGE SCALE GENOMIC DNA]</scope>
    <source>
        <strain evidence="4 5">2-9-1</strain>
    </source>
</reference>
<dbReference type="PROSITE" id="PS51186">
    <property type="entry name" value="GNAT"/>
    <property type="match status" value="1"/>
</dbReference>
<evidence type="ECO:0000256" key="1">
    <source>
        <dbReference type="ARBA" id="ARBA00022679"/>
    </source>
</evidence>
<dbReference type="SUPFAM" id="SSF55729">
    <property type="entry name" value="Acyl-CoA N-acyltransferases (Nat)"/>
    <property type="match status" value="1"/>
</dbReference>
<keyword evidence="1 4" id="KW-0808">Transferase</keyword>
<dbReference type="CDD" id="cd04301">
    <property type="entry name" value="NAT_SF"/>
    <property type="match status" value="1"/>
</dbReference>
<feature type="domain" description="N-acetyltransferase" evidence="3">
    <location>
        <begin position="3"/>
        <end position="148"/>
    </location>
</feature>
<evidence type="ECO:0000259" key="3">
    <source>
        <dbReference type="PROSITE" id="PS51186"/>
    </source>
</evidence>
<proteinExistence type="predicted"/>
<dbReference type="Gene3D" id="3.40.630.30">
    <property type="match status" value="1"/>
</dbReference>
<dbReference type="InterPro" id="IPR016181">
    <property type="entry name" value="Acyl_CoA_acyltransferase"/>
</dbReference>
<dbReference type="PANTHER" id="PTHR43877">
    <property type="entry name" value="AMINOALKYLPHOSPHONATE N-ACETYLTRANSFERASE-RELATED-RELATED"/>
    <property type="match status" value="1"/>
</dbReference>
<keyword evidence="2" id="KW-0012">Acyltransferase</keyword>
<dbReference type="RefSeq" id="WP_006882684.1">
    <property type="nucleotide sequence ID" value="NZ_AOIU01000011.1"/>
</dbReference>
<sequence>MATEVRKVTTDDGWDEAVAILRQLWTHVDDAFVYEWRDEDDYRLFGLYETDESDGPGTDSEALVAVAGVSIQRVLHHERHLWVHDFVVDEPRRGEGFGGELLDWLDGWARDRDCEHLALACRDGNDAGREFYESEGLEVWGQVLEREL</sequence>
<dbReference type="InterPro" id="IPR050832">
    <property type="entry name" value="Bact_Acetyltransf"/>
</dbReference>
<dbReference type="OrthoDB" id="11996at2157"/>
<dbReference type="Proteomes" id="UP000011626">
    <property type="component" value="Unassembled WGS sequence"/>
</dbReference>
<dbReference type="AlphaFoldDB" id="M0D0E9"/>
<evidence type="ECO:0000313" key="4">
    <source>
        <dbReference type="EMBL" id="ELZ28147.1"/>
    </source>
</evidence>
<protein>
    <submittedName>
        <fullName evidence="4">GCN5-like N-acetyltransferase</fullName>
    </submittedName>
</protein>
<keyword evidence="5" id="KW-1185">Reference proteome</keyword>
<name>M0D0E9_9EURY</name>
<dbReference type="GO" id="GO:0016747">
    <property type="term" value="F:acyltransferase activity, transferring groups other than amino-acyl groups"/>
    <property type="evidence" value="ECO:0007669"/>
    <property type="project" value="InterPro"/>
</dbReference>
<evidence type="ECO:0000256" key="2">
    <source>
        <dbReference type="ARBA" id="ARBA00023315"/>
    </source>
</evidence>
<accession>M0D0E9</accession>
<evidence type="ECO:0000313" key="5">
    <source>
        <dbReference type="Proteomes" id="UP000011626"/>
    </source>
</evidence>
<dbReference type="eggNOG" id="arCOG00826">
    <property type="taxonomic scope" value="Archaea"/>
</dbReference>
<gene>
    <name evidence="4" type="ORF">C475_05060</name>
</gene>